<dbReference type="Proteomes" id="UP000789920">
    <property type="component" value="Unassembled WGS sequence"/>
</dbReference>
<organism evidence="1 2">
    <name type="scientific">Racocetra persica</name>
    <dbReference type="NCBI Taxonomy" id="160502"/>
    <lineage>
        <taxon>Eukaryota</taxon>
        <taxon>Fungi</taxon>
        <taxon>Fungi incertae sedis</taxon>
        <taxon>Mucoromycota</taxon>
        <taxon>Glomeromycotina</taxon>
        <taxon>Glomeromycetes</taxon>
        <taxon>Diversisporales</taxon>
        <taxon>Gigasporaceae</taxon>
        <taxon>Racocetra</taxon>
    </lineage>
</organism>
<accession>A0ACA9SNS3</accession>
<reference evidence="1" key="1">
    <citation type="submission" date="2021-06" db="EMBL/GenBank/DDBJ databases">
        <authorList>
            <person name="Kallberg Y."/>
            <person name="Tangrot J."/>
            <person name="Rosling A."/>
        </authorList>
    </citation>
    <scope>NUCLEOTIDE SEQUENCE</scope>
    <source>
        <strain evidence="1">MA461A</strain>
    </source>
</reference>
<sequence length="70" mass="8531">RELREYIAYREFVDNKIAHAKKELCLFPVKPTTKRQYKFSQYFNYDHIPWAMLIYPPPFHELNRSHTGDA</sequence>
<protein>
    <submittedName>
        <fullName evidence="1">18706_t:CDS:1</fullName>
    </submittedName>
</protein>
<name>A0ACA9SNS3_9GLOM</name>
<feature type="non-terminal residue" evidence="1">
    <location>
        <position position="1"/>
    </location>
</feature>
<proteinExistence type="predicted"/>
<dbReference type="EMBL" id="CAJVQC010132552">
    <property type="protein sequence ID" value="CAG8841997.1"/>
    <property type="molecule type" value="Genomic_DNA"/>
</dbReference>
<gene>
    <name evidence="1" type="ORF">RPERSI_LOCUS32115</name>
</gene>
<keyword evidence="2" id="KW-1185">Reference proteome</keyword>
<evidence type="ECO:0000313" key="2">
    <source>
        <dbReference type="Proteomes" id="UP000789920"/>
    </source>
</evidence>
<comment type="caution">
    <text evidence="1">The sequence shown here is derived from an EMBL/GenBank/DDBJ whole genome shotgun (WGS) entry which is preliminary data.</text>
</comment>
<evidence type="ECO:0000313" key="1">
    <source>
        <dbReference type="EMBL" id="CAG8841997.1"/>
    </source>
</evidence>